<evidence type="ECO:0000313" key="2">
    <source>
        <dbReference type="Proteomes" id="UP000607653"/>
    </source>
</evidence>
<protein>
    <submittedName>
        <fullName evidence="1">Uncharacterized protein</fullName>
    </submittedName>
</protein>
<name>A0A822YUF3_NELNU</name>
<reference evidence="1 2" key="1">
    <citation type="journal article" date="2020" name="Mol. Biol. Evol.">
        <title>Distinct Expression and Methylation Patterns for Genes with Different Fates following a Single Whole-Genome Duplication in Flowering Plants.</title>
        <authorList>
            <person name="Shi T."/>
            <person name="Rahmani R.S."/>
            <person name="Gugger P.F."/>
            <person name="Wang M."/>
            <person name="Li H."/>
            <person name="Zhang Y."/>
            <person name="Li Z."/>
            <person name="Wang Q."/>
            <person name="Van de Peer Y."/>
            <person name="Marchal K."/>
            <person name="Chen J."/>
        </authorList>
    </citation>
    <scope>NUCLEOTIDE SEQUENCE [LARGE SCALE GENOMIC DNA]</scope>
    <source>
        <tissue evidence="1">Leaf</tissue>
    </source>
</reference>
<accession>A0A822YUF3</accession>
<proteinExistence type="predicted"/>
<dbReference type="AlphaFoldDB" id="A0A822YUF3"/>
<keyword evidence="2" id="KW-1185">Reference proteome</keyword>
<comment type="caution">
    <text evidence="1">The sequence shown here is derived from an EMBL/GenBank/DDBJ whole genome shotgun (WGS) entry which is preliminary data.</text>
</comment>
<sequence>MTEKSSDRQDNCPTNPKLPPMCTCSPSNHAGSFQCSHHKSVVAGKNMRRCHHRADREILRRALAPPVHQCSQPRWLNFQPMNDI</sequence>
<dbReference type="EMBL" id="DUZY01000004">
    <property type="protein sequence ID" value="DAD34725.1"/>
    <property type="molecule type" value="Genomic_DNA"/>
</dbReference>
<organism evidence="1 2">
    <name type="scientific">Nelumbo nucifera</name>
    <name type="common">Sacred lotus</name>
    <dbReference type="NCBI Taxonomy" id="4432"/>
    <lineage>
        <taxon>Eukaryota</taxon>
        <taxon>Viridiplantae</taxon>
        <taxon>Streptophyta</taxon>
        <taxon>Embryophyta</taxon>
        <taxon>Tracheophyta</taxon>
        <taxon>Spermatophyta</taxon>
        <taxon>Magnoliopsida</taxon>
        <taxon>Proteales</taxon>
        <taxon>Nelumbonaceae</taxon>
        <taxon>Nelumbo</taxon>
    </lineage>
</organism>
<gene>
    <name evidence="1" type="ORF">HUJ06_005365</name>
</gene>
<evidence type="ECO:0000313" key="1">
    <source>
        <dbReference type="EMBL" id="DAD34725.1"/>
    </source>
</evidence>
<dbReference type="Proteomes" id="UP000607653">
    <property type="component" value="Unassembled WGS sequence"/>
</dbReference>